<dbReference type="Pfam" id="PF21304">
    <property type="entry name" value="T3S_SPI-1_N0"/>
    <property type="match status" value="1"/>
</dbReference>
<accession>A0A917PNV9</accession>
<keyword evidence="3" id="KW-1185">Reference proteome</keyword>
<reference evidence="2" key="2">
    <citation type="submission" date="2020-09" db="EMBL/GenBank/DDBJ databases">
        <authorList>
            <person name="Sun Q."/>
            <person name="Ohkuma M."/>
        </authorList>
    </citation>
    <scope>NUCLEOTIDE SEQUENCE</scope>
    <source>
        <strain evidence="2">JCM 30078</strain>
    </source>
</reference>
<comment type="caution">
    <text evidence="2">The sequence shown here is derived from an EMBL/GenBank/DDBJ whole genome shotgun (WGS) entry which is preliminary data.</text>
</comment>
<feature type="domain" description="SPI-1 type 3 secretion system secretin N0" evidence="1">
    <location>
        <begin position="46"/>
        <end position="106"/>
    </location>
</feature>
<dbReference type="InterPro" id="IPR049034">
    <property type="entry name" value="T3S_SPI-1_N0"/>
</dbReference>
<organism evidence="2 3">
    <name type="scientific">Pseudomonas matsuisoli</name>
    <dbReference type="NCBI Taxonomy" id="1515666"/>
    <lineage>
        <taxon>Bacteria</taxon>
        <taxon>Pseudomonadati</taxon>
        <taxon>Pseudomonadota</taxon>
        <taxon>Gammaproteobacteria</taxon>
        <taxon>Pseudomonadales</taxon>
        <taxon>Pseudomonadaceae</taxon>
        <taxon>Pseudomonas</taxon>
    </lineage>
</organism>
<evidence type="ECO:0000313" key="3">
    <source>
        <dbReference type="Proteomes" id="UP000635983"/>
    </source>
</evidence>
<dbReference type="PROSITE" id="PS51257">
    <property type="entry name" value="PROKAR_LIPOPROTEIN"/>
    <property type="match status" value="1"/>
</dbReference>
<proteinExistence type="predicted"/>
<name>A0A917PNV9_9PSED</name>
<dbReference type="RefSeq" id="WP_188982031.1">
    <property type="nucleotide sequence ID" value="NZ_BMPO01000002.1"/>
</dbReference>
<evidence type="ECO:0000313" key="2">
    <source>
        <dbReference type="EMBL" id="GGJ85766.1"/>
    </source>
</evidence>
<dbReference type="Proteomes" id="UP000635983">
    <property type="component" value="Unassembled WGS sequence"/>
</dbReference>
<dbReference type="AlphaFoldDB" id="A0A917PNV9"/>
<gene>
    <name evidence="2" type="primary">rhcC1</name>
    <name evidence="2" type="ORF">GCM10009304_09810</name>
</gene>
<sequence>MHSYRHDIPFHRQWILALFATFACVSAVAEETGSWRDQPYAYRVIDQDVRGVLSEFGRNLGMPVIVSKGVDGKVRGDIFAATAGEFLSRIGSTNGLLWYQDGTALIVDRESDLTHRNFDVRGVDTDALRQSLAGLSDGASPLISSEIRSDGSLSVSGPPSYLDRVGQRVGSLRPIQRTATRPTESGVRVFRGGAQTEVVSN</sequence>
<protein>
    <submittedName>
        <fullName evidence="2">Type III secretion protein</fullName>
    </submittedName>
</protein>
<dbReference type="EMBL" id="BMPO01000002">
    <property type="protein sequence ID" value="GGJ85766.1"/>
    <property type="molecule type" value="Genomic_DNA"/>
</dbReference>
<dbReference type="Gene3D" id="3.55.50.30">
    <property type="match status" value="1"/>
</dbReference>
<reference evidence="2" key="1">
    <citation type="journal article" date="2014" name="Int. J. Syst. Evol. Microbiol.">
        <title>Complete genome sequence of Corynebacterium casei LMG S-19264T (=DSM 44701T), isolated from a smear-ripened cheese.</title>
        <authorList>
            <consortium name="US DOE Joint Genome Institute (JGI-PGF)"/>
            <person name="Walter F."/>
            <person name="Albersmeier A."/>
            <person name="Kalinowski J."/>
            <person name="Ruckert C."/>
        </authorList>
    </citation>
    <scope>NUCLEOTIDE SEQUENCE</scope>
    <source>
        <strain evidence="2">JCM 30078</strain>
    </source>
</reference>
<evidence type="ECO:0000259" key="1">
    <source>
        <dbReference type="Pfam" id="PF21304"/>
    </source>
</evidence>